<gene>
    <name evidence="2" type="ORF">SAMN02746064_01123</name>
</gene>
<protein>
    <submittedName>
        <fullName evidence="2">Uncharacterized protein</fullName>
    </submittedName>
</protein>
<dbReference type="AlphaFoldDB" id="A0A1M4W0H6"/>
<evidence type="ECO:0000313" key="2">
    <source>
        <dbReference type="EMBL" id="SHE74771.1"/>
    </source>
</evidence>
<keyword evidence="1" id="KW-0472">Membrane</keyword>
<dbReference type="Proteomes" id="UP000184251">
    <property type="component" value="Unassembled WGS sequence"/>
</dbReference>
<reference evidence="2 3" key="1">
    <citation type="submission" date="2016-11" db="EMBL/GenBank/DDBJ databases">
        <authorList>
            <person name="Jaros S."/>
            <person name="Januszkiewicz K."/>
            <person name="Wedrychowicz H."/>
        </authorList>
    </citation>
    <scope>NUCLEOTIDE SEQUENCE [LARGE SCALE GENOMIC DNA]</scope>
    <source>
        <strain evidence="2 3">DSM 14828</strain>
    </source>
</reference>
<organism evidence="2 3">
    <name type="scientific">Alkalibacter saccharofermentans DSM 14828</name>
    <dbReference type="NCBI Taxonomy" id="1120975"/>
    <lineage>
        <taxon>Bacteria</taxon>
        <taxon>Bacillati</taxon>
        <taxon>Bacillota</taxon>
        <taxon>Clostridia</taxon>
        <taxon>Eubacteriales</taxon>
        <taxon>Eubacteriaceae</taxon>
        <taxon>Alkalibacter</taxon>
    </lineage>
</organism>
<name>A0A1M4W0H6_9FIRM</name>
<dbReference type="EMBL" id="FQTU01000006">
    <property type="protein sequence ID" value="SHE74771.1"/>
    <property type="molecule type" value="Genomic_DNA"/>
</dbReference>
<dbReference type="RefSeq" id="WP_073270106.1">
    <property type="nucleotide sequence ID" value="NZ_FQTU01000006.1"/>
</dbReference>
<sequence length="79" mass="8665">MFEKFTKFELLLIGLIMVFLAFNKSLLAAQLVSLSSLAFFTGSNAYRAKKKGDSGRFKFMAGISLSFALMLAVVAIGYL</sequence>
<dbReference type="STRING" id="1120975.SAMN02746064_01123"/>
<evidence type="ECO:0000313" key="3">
    <source>
        <dbReference type="Proteomes" id="UP000184251"/>
    </source>
</evidence>
<keyword evidence="1" id="KW-1133">Transmembrane helix</keyword>
<keyword evidence="1" id="KW-0812">Transmembrane</keyword>
<keyword evidence="3" id="KW-1185">Reference proteome</keyword>
<accession>A0A1M4W0H6</accession>
<evidence type="ECO:0000256" key="1">
    <source>
        <dbReference type="SAM" id="Phobius"/>
    </source>
</evidence>
<proteinExistence type="predicted"/>
<feature type="transmembrane region" description="Helical" evidence="1">
    <location>
        <begin position="59"/>
        <end position="78"/>
    </location>
</feature>